<dbReference type="Proteomes" id="UP000045039">
    <property type="component" value="Unassembled WGS sequence"/>
</dbReference>
<name>A0A0C7CTK3_PSEAI</name>
<evidence type="ECO:0000256" key="1">
    <source>
        <dbReference type="ARBA" id="ARBA00000830"/>
    </source>
</evidence>
<evidence type="ECO:0000256" key="2">
    <source>
        <dbReference type="ARBA" id="ARBA00004818"/>
    </source>
</evidence>
<keyword evidence="5" id="KW-0479">Metal-binding</keyword>
<dbReference type="InterPro" id="IPR050155">
    <property type="entry name" value="HAD-like_hydrolase_sf"/>
</dbReference>
<reference evidence="8" key="2">
    <citation type="submission" date="2015-06" db="EMBL/GenBank/DDBJ databases">
        <authorList>
            <person name="Radhakrishnan R."/>
            <person name="Underwood A."/>
            <person name="Al-Shahib A."/>
        </authorList>
    </citation>
    <scope>NUCLEOTIDE SEQUENCE</scope>
    <source>
        <strain evidence="8">P19_London_7_VIM_2_05_10</strain>
    </source>
</reference>
<dbReference type="EMBL" id="NFFZ01000002">
    <property type="protein sequence ID" value="OTI65273.1"/>
    <property type="molecule type" value="Genomic_DNA"/>
</dbReference>
<dbReference type="PANTHER" id="PTHR43434">
    <property type="entry name" value="PHOSPHOGLYCOLATE PHOSPHATASE"/>
    <property type="match status" value="1"/>
</dbReference>
<dbReference type="InterPro" id="IPR036412">
    <property type="entry name" value="HAD-like_sf"/>
</dbReference>
<evidence type="ECO:0000313" key="10">
    <source>
        <dbReference type="Proteomes" id="UP000045039"/>
    </source>
</evidence>
<dbReference type="SUPFAM" id="SSF56784">
    <property type="entry name" value="HAD-like"/>
    <property type="match status" value="1"/>
</dbReference>
<comment type="pathway">
    <text evidence="2">Organic acid metabolism; glycolate biosynthesis; glycolate from 2-phosphoglycolate: step 1/1.</text>
</comment>
<evidence type="ECO:0000256" key="5">
    <source>
        <dbReference type="ARBA" id="ARBA00022723"/>
    </source>
</evidence>
<comment type="catalytic activity">
    <reaction evidence="1">
        <text>2-phosphoglycolate + H2O = glycolate + phosphate</text>
        <dbReference type="Rhea" id="RHEA:14369"/>
        <dbReference type="ChEBI" id="CHEBI:15377"/>
        <dbReference type="ChEBI" id="CHEBI:29805"/>
        <dbReference type="ChEBI" id="CHEBI:43474"/>
        <dbReference type="ChEBI" id="CHEBI:58033"/>
        <dbReference type="EC" id="3.1.3.18"/>
    </reaction>
</comment>
<evidence type="ECO:0000256" key="7">
    <source>
        <dbReference type="SAM" id="Coils"/>
    </source>
</evidence>
<protein>
    <recommendedName>
        <fullName evidence="4">phosphoglycolate phosphatase</fullName>
        <ecNumber evidence="4">3.1.3.18</ecNumber>
    </recommendedName>
</protein>
<evidence type="ECO:0000313" key="8">
    <source>
        <dbReference type="EMBL" id="CRO81789.1"/>
    </source>
</evidence>
<keyword evidence="7" id="KW-0175">Coiled coil</keyword>
<evidence type="ECO:0000256" key="3">
    <source>
        <dbReference type="ARBA" id="ARBA00006171"/>
    </source>
</evidence>
<dbReference type="RefSeq" id="WP_003162384.1">
    <property type="nucleotide sequence ID" value="NZ_AP024513.1"/>
</dbReference>
<accession>A0A0C7CTK3</accession>
<accession>A0A1S1C4E7</accession>
<evidence type="ECO:0000313" key="11">
    <source>
        <dbReference type="Proteomes" id="UP000194857"/>
    </source>
</evidence>
<reference evidence="11" key="3">
    <citation type="submission" date="2017-05" db="EMBL/GenBank/DDBJ databases">
        <authorList>
            <person name="Giani T."/>
            <person name="Arena F."/>
            <person name="Pollini S."/>
            <person name="Di Pilato V."/>
            <person name="D'Andrea M.M."/>
            <person name="Henrici De Angelis L."/>
            <person name="Bassetti M."/>
            <person name="Rossolini G.M."/>
        </authorList>
    </citation>
    <scope>NUCLEOTIDE SEQUENCE [LARGE SCALE GENOMIC DNA]</scope>
    <source>
        <strain evidence="11">S567_C10_BS</strain>
    </source>
</reference>
<reference evidence="10" key="1">
    <citation type="submission" date="2015-06" db="EMBL/GenBank/DDBJ databases">
        <authorList>
            <person name="Radhakrishnan Rajesh"/>
            <person name="Underwood Anthony"/>
            <person name="Al-Shahib Ali"/>
        </authorList>
    </citation>
    <scope>NUCLEOTIDE SEQUENCE [LARGE SCALE GENOMIC DNA]</scope>
    <source>
        <strain evidence="10">P19_London_7_VIM_2_05_10</strain>
    </source>
</reference>
<dbReference type="Proteomes" id="UP000194857">
    <property type="component" value="Unassembled WGS sequence"/>
</dbReference>
<organism evidence="9 11">
    <name type="scientific">Pseudomonas aeruginosa</name>
    <dbReference type="NCBI Taxonomy" id="287"/>
    <lineage>
        <taxon>Bacteria</taxon>
        <taxon>Pseudomonadati</taxon>
        <taxon>Pseudomonadota</taxon>
        <taxon>Gammaproteobacteria</taxon>
        <taxon>Pseudomonadales</taxon>
        <taxon>Pseudomonadaceae</taxon>
        <taxon>Pseudomonas</taxon>
    </lineage>
</organism>
<dbReference type="GO" id="GO:0046872">
    <property type="term" value="F:metal ion binding"/>
    <property type="evidence" value="ECO:0007669"/>
    <property type="project" value="UniProtKB-KW"/>
</dbReference>
<dbReference type="GO" id="GO:0005829">
    <property type="term" value="C:cytosol"/>
    <property type="evidence" value="ECO:0007669"/>
    <property type="project" value="TreeGrafter"/>
</dbReference>
<dbReference type="InterPro" id="IPR023214">
    <property type="entry name" value="HAD_sf"/>
</dbReference>
<keyword evidence="6" id="KW-0119">Carbohydrate metabolism</keyword>
<comment type="caution">
    <text evidence="9">The sequence shown here is derived from an EMBL/GenBank/DDBJ whole genome shotgun (WGS) entry which is preliminary data.</text>
</comment>
<dbReference type="PANTHER" id="PTHR43434:SF1">
    <property type="entry name" value="PHOSPHOGLYCOLATE PHOSPHATASE"/>
    <property type="match status" value="1"/>
</dbReference>
<evidence type="ECO:0000256" key="6">
    <source>
        <dbReference type="ARBA" id="ARBA00023277"/>
    </source>
</evidence>
<dbReference type="AlphaFoldDB" id="A0A0C7CTK3"/>
<keyword evidence="8" id="KW-0378">Hydrolase</keyword>
<reference evidence="9" key="4">
    <citation type="submission" date="2017-05" db="EMBL/GenBank/DDBJ databases">
        <authorList>
            <person name="Song R."/>
            <person name="Chenine A.L."/>
            <person name="Ruprecht R.M."/>
        </authorList>
    </citation>
    <scope>NUCLEOTIDE SEQUENCE [LARGE SCALE GENOMIC DNA]</scope>
    <source>
        <strain evidence="9">S567_C10_BS</strain>
    </source>
</reference>
<sequence length="247" mass="26753">MPSSDQLPRFTALLFGLSGGLVDFGARTLSLALLRSHPHSPAEHLRDASLLPFAEAQSFLLQRKPNKNERQRLEQALDEAAEEQAEAIAGAVALLESLDEQRIPYAWQDELPESVCQRLAAPLGRADALIPLAGARPWPAPDGCWQALAQLGIERLDGCVLVSAQPRQLQAGLNAGLWTIGLAASGPSCGLSPADWDALGHTERDRLRADATLELYRLGVHSVIDHLGELQPCLHDLAVRRLKGEKP</sequence>
<evidence type="ECO:0000256" key="4">
    <source>
        <dbReference type="ARBA" id="ARBA00013078"/>
    </source>
</evidence>
<gene>
    <name evidence="8" type="primary">phnX_1</name>
    <name evidence="9" type="ORF">CAZ10_05775</name>
    <name evidence="8" type="ORF">PAERUG_P19_London_7_VIM_2_05_10_02590</name>
</gene>
<comment type="similarity">
    <text evidence="3">Belongs to the HAD-like hydrolase superfamily. CbbY/CbbZ/Gph/YieH family.</text>
</comment>
<evidence type="ECO:0000313" key="9">
    <source>
        <dbReference type="EMBL" id="OTI65273.1"/>
    </source>
</evidence>
<dbReference type="Gene3D" id="3.40.50.1000">
    <property type="entry name" value="HAD superfamily/HAD-like"/>
    <property type="match status" value="1"/>
</dbReference>
<dbReference type="GO" id="GO:0006281">
    <property type="term" value="P:DNA repair"/>
    <property type="evidence" value="ECO:0007669"/>
    <property type="project" value="TreeGrafter"/>
</dbReference>
<proteinExistence type="inferred from homology"/>
<dbReference type="GO" id="GO:0008967">
    <property type="term" value="F:phosphoglycolate phosphatase activity"/>
    <property type="evidence" value="ECO:0007669"/>
    <property type="project" value="UniProtKB-EC"/>
</dbReference>
<dbReference type="EC" id="3.1.3.18" evidence="4"/>
<feature type="coiled-coil region" evidence="7">
    <location>
        <begin position="63"/>
        <end position="90"/>
    </location>
</feature>
<dbReference type="EMBL" id="CVVU01000177">
    <property type="protein sequence ID" value="CRO81789.1"/>
    <property type="molecule type" value="Genomic_DNA"/>
</dbReference>